<protein>
    <recommendedName>
        <fullName evidence="3">DUF7580 domain-containing protein</fullName>
    </recommendedName>
</protein>
<reference evidence="4" key="2">
    <citation type="submission" date="2023-06" db="EMBL/GenBank/DDBJ databases">
        <authorList>
            <consortium name="Lawrence Berkeley National Laboratory"/>
            <person name="Haridas S."/>
            <person name="Hensen N."/>
            <person name="Bonometti L."/>
            <person name="Westerberg I."/>
            <person name="Brannstrom I.O."/>
            <person name="Guillou S."/>
            <person name="Cros-Aarteil S."/>
            <person name="Calhoun S."/>
            <person name="Kuo A."/>
            <person name="Mondo S."/>
            <person name="Pangilinan J."/>
            <person name="Riley R."/>
            <person name="Labutti K."/>
            <person name="Andreopoulos B."/>
            <person name="Lipzen A."/>
            <person name="Chen C."/>
            <person name="Yanf M."/>
            <person name="Daum C."/>
            <person name="Ng V."/>
            <person name="Clum A."/>
            <person name="Steindorff A."/>
            <person name="Ohm R."/>
            <person name="Martin F."/>
            <person name="Silar P."/>
            <person name="Natvig D."/>
            <person name="Lalanne C."/>
            <person name="Gautier V."/>
            <person name="Ament-Velasquez S.L."/>
            <person name="Kruys A."/>
            <person name="Hutchinson M.I."/>
            <person name="Powell A.J."/>
            <person name="Barry K."/>
            <person name="Miller A.N."/>
            <person name="Grigoriev I.V."/>
            <person name="Debuchy R."/>
            <person name="Gladieux P."/>
            <person name="Thoren M.H."/>
            <person name="Johannesson H."/>
        </authorList>
    </citation>
    <scope>NUCLEOTIDE SEQUENCE</scope>
    <source>
        <strain evidence="4">CBS 560.94</strain>
    </source>
</reference>
<proteinExistence type="predicted"/>
<keyword evidence="5" id="KW-1185">Reference proteome</keyword>
<dbReference type="RefSeq" id="XP_062681145.1">
    <property type="nucleotide sequence ID" value="XM_062828885.1"/>
</dbReference>
<evidence type="ECO:0000259" key="3">
    <source>
        <dbReference type="Pfam" id="PF24476"/>
    </source>
</evidence>
<name>A0AAE0JDV7_9PEZI</name>
<organism evidence="4 5">
    <name type="scientific">Neurospora tetraspora</name>
    <dbReference type="NCBI Taxonomy" id="94610"/>
    <lineage>
        <taxon>Eukaryota</taxon>
        <taxon>Fungi</taxon>
        <taxon>Dikarya</taxon>
        <taxon>Ascomycota</taxon>
        <taxon>Pezizomycotina</taxon>
        <taxon>Sordariomycetes</taxon>
        <taxon>Sordariomycetidae</taxon>
        <taxon>Sordariales</taxon>
        <taxon>Sordariaceae</taxon>
        <taxon>Neurospora</taxon>
    </lineage>
</organism>
<dbReference type="InterPro" id="IPR056002">
    <property type="entry name" value="DUF7580"/>
</dbReference>
<dbReference type="Pfam" id="PF24476">
    <property type="entry name" value="DUF7580"/>
    <property type="match status" value="1"/>
</dbReference>
<dbReference type="EMBL" id="JAUEPP010000005">
    <property type="protein sequence ID" value="KAK3343352.1"/>
    <property type="molecule type" value="Genomic_DNA"/>
</dbReference>
<sequence length="725" mass="80938">MSGFEIAGIVLAVLPAAVQAFQVYKTYFPSSKKFQEDLKQLVQDLESERTRLYNTLERLLGPLLDETTTSQELLENPHSPKWEKLGPRIDDQLRTLLYITYNKFKEQLDEINKSSEELRLKLKLPDPRNGLVYDQPVKYLYRDKRSILKAWAARTGFSLRKKSYDTIIGRLKCSNTLLEGLANTALEQKITRTLRSKDHVTRLLRDLLKSLFMALGDASSGCVCPKPPDVYLELVSRKDLWFAKEVESEDEVARGKIGFHLVLNSASLGQTVADGSPRLQPRWATFRVQCCNFGPSSPPLLSPMSPSNSTSSLPVLSTAVSNSHQPSGGPGKIRFTGRTSLPPSILMSQHPHRDPPHPTPAGSTTSLPSYMSGGPVGPISSQEGPRPSSSGKIKFRGPLTKLPAHVLERSIKLGKKVAFSTGSSTSVATLAKTSFSSFTSLEPTKLLNLCEITLGKGKKRASDQDYCHGCIVAISQGRKFALYPPREQDDINLKYQQQSIAEPVEFQTTLTLRQILDSDLQGAHRVPRPRTGDKIRMAVAISESVLHMHSMPWLSKPLTLDDIVFLVNDSSIASERFKLRTFISKPVGCTPSDTKSRHDGNPTVTPSPFYPTAFYLGLLLCQLMLLEDRKLPIATEIDLKAHQVPIPPGAVVMPDSMHKKLSRNAESLLWENEESAGEDYKNIVHWCLVTHNSEKGLDDEDFRKSFYAEVVEKLREKFKHMIYDL</sequence>
<keyword evidence="2" id="KW-0732">Signal</keyword>
<comment type="caution">
    <text evidence="4">The sequence shown here is derived from an EMBL/GenBank/DDBJ whole genome shotgun (WGS) entry which is preliminary data.</text>
</comment>
<evidence type="ECO:0000313" key="5">
    <source>
        <dbReference type="Proteomes" id="UP001278500"/>
    </source>
</evidence>
<dbReference type="PANTHER" id="PTHR35186">
    <property type="entry name" value="ANK_REP_REGION DOMAIN-CONTAINING PROTEIN"/>
    <property type="match status" value="1"/>
</dbReference>
<feature type="compositionally biased region" description="Polar residues" evidence="1">
    <location>
        <begin position="379"/>
        <end position="391"/>
    </location>
</feature>
<evidence type="ECO:0000313" key="4">
    <source>
        <dbReference type="EMBL" id="KAK3343352.1"/>
    </source>
</evidence>
<dbReference type="PANTHER" id="PTHR35186:SF4">
    <property type="entry name" value="PRION-INHIBITION AND PROPAGATION HELO DOMAIN-CONTAINING PROTEIN"/>
    <property type="match status" value="1"/>
</dbReference>
<dbReference type="Proteomes" id="UP001278500">
    <property type="component" value="Unassembled WGS sequence"/>
</dbReference>
<evidence type="ECO:0000256" key="1">
    <source>
        <dbReference type="SAM" id="MobiDB-lite"/>
    </source>
</evidence>
<dbReference type="GeneID" id="87866039"/>
<accession>A0AAE0JDV7</accession>
<feature type="signal peptide" evidence="2">
    <location>
        <begin position="1"/>
        <end position="20"/>
    </location>
</feature>
<feature type="chain" id="PRO_5041907051" description="DUF7580 domain-containing protein" evidence="2">
    <location>
        <begin position="21"/>
        <end position="725"/>
    </location>
</feature>
<feature type="domain" description="DUF7580" evidence="3">
    <location>
        <begin position="461"/>
        <end position="718"/>
    </location>
</feature>
<feature type="compositionally biased region" description="Low complexity" evidence="1">
    <location>
        <begin position="302"/>
        <end position="317"/>
    </location>
</feature>
<feature type="region of interest" description="Disordered" evidence="1">
    <location>
        <begin position="299"/>
        <end position="396"/>
    </location>
</feature>
<dbReference type="AlphaFoldDB" id="A0AAE0JDV7"/>
<gene>
    <name evidence="4" type="ORF">B0H65DRAFT_528053</name>
</gene>
<evidence type="ECO:0000256" key="2">
    <source>
        <dbReference type="SAM" id="SignalP"/>
    </source>
</evidence>
<reference evidence="4" key="1">
    <citation type="journal article" date="2023" name="Mol. Phylogenet. Evol.">
        <title>Genome-scale phylogeny and comparative genomics of the fungal order Sordariales.</title>
        <authorList>
            <person name="Hensen N."/>
            <person name="Bonometti L."/>
            <person name="Westerberg I."/>
            <person name="Brannstrom I.O."/>
            <person name="Guillou S."/>
            <person name="Cros-Aarteil S."/>
            <person name="Calhoun S."/>
            <person name="Haridas S."/>
            <person name="Kuo A."/>
            <person name="Mondo S."/>
            <person name="Pangilinan J."/>
            <person name="Riley R."/>
            <person name="LaButti K."/>
            <person name="Andreopoulos B."/>
            <person name="Lipzen A."/>
            <person name="Chen C."/>
            <person name="Yan M."/>
            <person name="Daum C."/>
            <person name="Ng V."/>
            <person name="Clum A."/>
            <person name="Steindorff A."/>
            <person name="Ohm R.A."/>
            <person name="Martin F."/>
            <person name="Silar P."/>
            <person name="Natvig D.O."/>
            <person name="Lalanne C."/>
            <person name="Gautier V."/>
            <person name="Ament-Velasquez S.L."/>
            <person name="Kruys A."/>
            <person name="Hutchinson M.I."/>
            <person name="Powell A.J."/>
            <person name="Barry K."/>
            <person name="Miller A.N."/>
            <person name="Grigoriev I.V."/>
            <person name="Debuchy R."/>
            <person name="Gladieux P."/>
            <person name="Hiltunen Thoren M."/>
            <person name="Johannesson H."/>
        </authorList>
    </citation>
    <scope>NUCLEOTIDE SEQUENCE</scope>
    <source>
        <strain evidence="4">CBS 560.94</strain>
    </source>
</reference>